<proteinExistence type="predicted"/>
<dbReference type="Proteomes" id="UP000515511">
    <property type="component" value="Chromosome"/>
</dbReference>
<dbReference type="GO" id="GO:0004252">
    <property type="term" value="F:serine-type endopeptidase activity"/>
    <property type="evidence" value="ECO:0007669"/>
    <property type="project" value="UniProtKB-UniRule"/>
</dbReference>
<evidence type="ECO:0000256" key="6">
    <source>
        <dbReference type="SAM" id="MobiDB-lite"/>
    </source>
</evidence>
<dbReference type="CDD" id="cd06530">
    <property type="entry name" value="S26_SPase_I"/>
    <property type="match status" value="1"/>
</dbReference>
<dbReference type="AlphaFoldDB" id="A0A7G6Y7A4"/>
<dbReference type="EC" id="3.4.21.89" evidence="5"/>
<dbReference type="PANTHER" id="PTHR10806">
    <property type="entry name" value="SIGNAL PEPTIDASE COMPLEX CATALYTIC SUBUNIT SEC11"/>
    <property type="match status" value="1"/>
</dbReference>
<organism evidence="9 10">
    <name type="scientific">Leifsonia shinshuensis</name>
    <dbReference type="NCBI Taxonomy" id="150026"/>
    <lineage>
        <taxon>Bacteria</taxon>
        <taxon>Bacillati</taxon>
        <taxon>Actinomycetota</taxon>
        <taxon>Actinomycetes</taxon>
        <taxon>Micrococcales</taxon>
        <taxon>Microbacteriaceae</taxon>
        <taxon>Leifsonia</taxon>
    </lineage>
</organism>
<reference evidence="10" key="1">
    <citation type="submission" date="2019-09" db="EMBL/GenBank/DDBJ databases">
        <title>Antimicrobial potential of Antarctic Bacteria.</title>
        <authorList>
            <person name="Benaud N."/>
            <person name="Edwards R.J."/>
            <person name="Ferrari B.C."/>
        </authorList>
    </citation>
    <scope>NUCLEOTIDE SEQUENCE [LARGE SCALE GENOMIC DNA]</scope>
    <source>
        <strain evidence="10">INR9</strain>
    </source>
</reference>
<feature type="transmembrane region" description="Helical" evidence="7">
    <location>
        <begin position="149"/>
        <end position="168"/>
    </location>
</feature>
<dbReference type="GO" id="GO:0016020">
    <property type="term" value="C:membrane"/>
    <property type="evidence" value="ECO:0007669"/>
    <property type="project" value="UniProtKB-SubCell"/>
</dbReference>
<feature type="region of interest" description="Disordered" evidence="6">
    <location>
        <begin position="172"/>
        <end position="191"/>
    </location>
</feature>
<accession>A0A7G6Y7A4</accession>
<gene>
    <name evidence="9" type="ORF">F1C12_03940</name>
</gene>
<keyword evidence="9" id="KW-0378">Hydrolase</keyword>
<dbReference type="EMBL" id="CP043641">
    <property type="protein sequence ID" value="QNE34369.1"/>
    <property type="molecule type" value="Genomic_DNA"/>
</dbReference>
<feature type="domain" description="Peptidase S26" evidence="8">
    <location>
        <begin position="28"/>
        <end position="86"/>
    </location>
</feature>
<dbReference type="NCBIfam" id="TIGR02228">
    <property type="entry name" value="sigpep_I_arch"/>
    <property type="match status" value="1"/>
</dbReference>
<dbReference type="InterPro" id="IPR019533">
    <property type="entry name" value="Peptidase_S26"/>
</dbReference>
<dbReference type="Pfam" id="PF10502">
    <property type="entry name" value="Peptidase_S26"/>
    <property type="match status" value="1"/>
</dbReference>
<dbReference type="SUPFAM" id="SSF51306">
    <property type="entry name" value="LexA/Signal peptidase"/>
    <property type="match status" value="1"/>
</dbReference>
<evidence type="ECO:0000313" key="10">
    <source>
        <dbReference type="Proteomes" id="UP000515511"/>
    </source>
</evidence>
<keyword evidence="2 7" id="KW-0812">Transmembrane</keyword>
<keyword evidence="3 7" id="KW-1133">Transmembrane helix</keyword>
<dbReference type="InterPro" id="IPR001733">
    <property type="entry name" value="Peptidase_S26B"/>
</dbReference>
<feature type="transmembrane region" description="Helical" evidence="7">
    <location>
        <begin position="20"/>
        <end position="44"/>
    </location>
</feature>
<evidence type="ECO:0000256" key="4">
    <source>
        <dbReference type="ARBA" id="ARBA00023136"/>
    </source>
</evidence>
<protein>
    <recommendedName>
        <fullName evidence="5">Signal peptidase I</fullName>
        <ecNumber evidence="5">3.4.21.89</ecNumber>
    </recommendedName>
</protein>
<evidence type="ECO:0000259" key="8">
    <source>
        <dbReference type="Pfam" id="PF10502"/>
    </source>
</evidence>
<name>A0A7G6Y7A4_9MICO</name>
<evidence type="ECO:0000256" key="7">
    <source>
        <dbReference type="SAM" id="Phobius"/>
    </source>
</evidence>
<feature type="compositionally biased region" description="Basic residues" evidence="6">
    <location>
        <begin position="172"/>
        <end position="185"/>
    </location>
</feature>
<dbReference type="PANTHER" id="PTHR10806:SF6">
    <property type="entry name" value="SIGNAL PEPTIDASE COMPLEX CATALYTIC SUBUNIT SEC11"/>
    <property type="match status" value="1"/>
</dbReference>
<dbReference type="KEGG" id="lse:F1C12_03940"/>
<evidence type="ECO:0000256" key="1">
    <source>
        <dbReference type="ARBA" id="ARBA00004370"/>
    </source>
</evidence>
<comment type="subcellular location">
    <subcellularLocation>
        <location evidence="1">Membrane</location>
    </subcellularLocation>
</comment>
<dbReference type="GO" id="GO:0006465">
    <property type="term" value="P:signal peptide processing"/>
    <property type="evidence" value="ECO:0007669"/>
    <property type="project" value="UniProtKB-UniRule"/>
</dbReference>
<dbReference type="GO" id="GO:0009003">
    <property type="term" value="F:signal peptidase activity"/>
    <property type="evidence" value="ECO:0007669"/>
    <property type="project" value="UniProtKB-EC"/>
</dbReference>
<evidence type="ECO:0000256" key="5">
    <source>
        <dbReference type="NCBIfam" id="TIGR02228"/>
    </source>
</evidence>
<sequence length="191" mass="20059">MARRRSEPPRRSVWKLLGSLLLTFSAVVGVIAIVAVAVCAIFGLRPVVVISGSMEPELPVGSMVFYRTVPAKDVAVGDIVTVPRSDGAAGLITHRVKQATTKDGVTTLRLKGDANATEDPLPYVVTSVGEFVGRIPLAGTIALAARTPLGIAAVATYVAALIAVIVFGRRRPQPGSRTRGRRRAVPRAAAD</sequence>
<dbReference type="RefSeq" id="WP_185277534.1">
    <property type="nucleotide sequence ID" value="NZ_CP043641.1"/>
</dbReference>
<dbReference type="InterPro" id="IPR036286">
    <property type="entry name" value="LexA/Signal_pep-like_sf"/>
</dbReference>
<evidence type="ECO:0000313" key="9">
    <source>
        <dbReference type="EMBL" id="QNE34369.1"/>
    </source>
</evidence>
<evidence type="ECO:0000256" key="2">
    <source>
        <dbReference type="ARBA" id="ARBA00022692"/>
    </source>
</evidence>
<keyword evidence="4 7" id="KW-0472">Membrane</keyword>
<evidence type="ECO:0000256" key="3">
    <source>
        <dbReference type="ARBA" id="ARBA00022989"/>
    </source>
</evidence>